<gene>
    <name evidence="3" type="ORF">ACKQTC_00570</name>
</gene>
<proteinExistence type="predicted"/>
<dbReference type="Pfam" id="PF01558">
    <property type="entry name" value="POR"/>
    <property type="match status" value="1"/>
</dbReference>
<accession>A0ABW9GY58</accession>
<dbReference type="NCBIfam" id="NF005325">
    <property type="entry name" value="PRK06853.1-5"/>
    <property type="match status" value="1"/>
</dbReference>
<evidence type="ECO:0000313" key="4">
    <source>
        <dbReference type="Proteomes" id="UP001631949"/>
    </source>
</evidence>
<keyword evidence="1" id="KW-0560">Oxidoreductase</keyword>
<keyword evidence="4" id="KW-1185">Reference proteome</keyword>
<evidence type="ECO:0000313" key="3">
    <source>
        <dbReference type="EMBL" id="MFM9412871.1"/>
    </source>
</evidence>
<dbReference type="InterPro" id="IPR052198">
    <property type="entry name" value="IorB_Oxidoreductase"/>
</dbReference>
<dbReference type="SUPFAM" id="SSF53323">
    <property type="entry name" value="Pyruvate-ferredoxin oxidoreductase, PFOR, domain III"/>
    <property type="match status" value="1"/>
</dbReference>
<dbReference type="RefSeq" id="WP_408976501.1">
    <property type="nucleotide sequence ID" value="NZ_JBJUVG010000001.1"/>
</dbReference>
<dbReference type="PANTHER" id="PTHR43854:SF1">
    <property type="entry name" value="INDOLEPYRUVATE OXIDOREDUCTASE SUBUNIT IORB"/>
    <property type="match status" value="1"/>
</dbReference>
<name>A0ABW9GY58_9FIRM</name>
<dbReference type="InterPro" id="IPR019752">
    <property type="entry name" value="Pyrv/ketoisovalerate_OxRed_cat"/>
</dbReference>
<feature type="domain" description="Pyruvate/ketoisovalerate oxidoreductase catalytic" evidence="2">
    <location>
        <begin position="12"/>
        <end position="187"/>
    </location>
</feature>
<dbReference type="PANTHER" id="PTHR43854">
    <property type="entry name" value="INDOLEPYRUVATE OXIDOREDUCTASE SUBUNIT IORB"/>
    <property type="match status" value="1"/>
</dbReference>
<dbReference type="Proteomes" id="UP001631949">
    <property type="component" value="Unassembled WGS sequence"/>
</dbReference>
<dbReference type="EMBL" id="JBJUVG010000001">
    <property type="protein sequence ID" value="MFM9412871.1"/>
    <property type="molecule type" value="Genomic_DNA"/>
</dbReference>
<evidence type="ECO:0000256" key="1">
    <source>
        <dbReference type="ARBA" id="ARBA00023002"/>
    </source>
</evidence>
<evidence type="ECO:0000259" key="2">
    <source>
        <dbReference type="Pfam" id="PF01558"/>
    </source>
</evidence>
<dbReference type="Gene3D" id="3.40.920.10">
    <property type="entry name" value="Pyruvate-ferredoxin oxidoreductase, PFOR, domain III"/>
    <property type="match status" value="1"/>
</dbReference>
<comment type="caution">
    <text evidence="3">The sequence shown here is derived from an EMBL/GenBank/DDBJ whole genome shotgun (WGS) entry which is preliminary data.</text>
</comment>
<sequence>MSVTSVLLVGIGGQGTVFLSNILVKGLVNAGYDVKMSEIHGMAQRGGTVSTQVRYGDKVYSPIIGEGEADIMVAFEKQEALRYMSLLKEGGELIVNDEGLPSAPVQSGKITYPEDTIEVLQGLVKDTVVIKATDIAEELGNPKVANVVLFGALAKLINLPDIDWKKIIAETVKEKFVDVNMEAYDRGQALIQ</sequence>
<reference evidence="3 4" key="1">
    <citation type="journal article" date="2016" name="Int. J. Syst. Evol. Microbiol.">
        <title>Peptococcus simiae sp. nov., isolated from rhesus macaque faeces and emended description of the genus Peptococcus.</title>
        <authorList>
            <person name="Shkoporov A.N."/>
            <person name="Efimov B.A."/>
            <person name="Kondova I."/>
            <person name="Ouwerling B."/>
            <person name="Chaplin A.V."/>
            <person name="Shcherbakova V.A."/>
            <person name="Langermans J.A.M."/>
        </authorList>
    </citation>
    <scope>NUCLEOTIDE SEQUENCE [LARGE SCALE GENOMIC DNA]</scope>
    <source>
        <strain evidence="3 4">M108</strain>
    </source>
</reference>
<organism evidence="3 4">
    <name type="scientific">Peptococcus simiae</name>
    <dbReference type="NCBI Taxonomy" id="1643805"/>
    <lineage>
        <taxon>Bacteria</taxon>
        <taxon>Bacillati</taxon>
        <taxon>Bacillota</taxon>
        <taxon>Clostridia</taxon>
        <taxon>Eubacteriales</taxon>
        <taxon>Peptococcaceae</taxon>
        <taxon>Peptococcus</taxon>
    </lineage>
</organism>
<dbReference type="InterPro" id="IPR002869">
    <property type="entry name" value="Pyrv_flavodox_OxRed_cen"/>
</dbReference>
<protein>
    <submittedName>
        <fullName evidence="3">Indolepyruvate oxidoreductase subunit beta</fullName>
    </submittedName>
</protein>